<dbReference type="Pfam" id="PF12520">
    <property type="entry name" value="DUF3723"/>
    <property type="match status" value="1"/>
</dbReference>
<name>A0A6A6D7T1_9PEZI</name>
<protein>
    <submittedName>
        <fullName evidence="1">Uncharacterized protein</fullName>
    </submittedName>
</protein>
<dbReference type="EMBL" id="ML994870">
    <property type="protein sequence ID" value="KAF2174498.1"/>
    <property type="molecule type" value="Genomic_DNA"/>
</dbReference>
<reference evidence="1" key="1">
    <citation type="journal article" date="2020" name="Stud. Mycol.">
        <title>101 Dothideomycetes genomes: a test case for predicting lifestyles and emergence of pathogens.</title>
        <authorList>
            <person name="Haridas S."/>
            <person name="Albert R."/>
            <person name="Binder M."/>
            <person name="Bloem J."/>
            <person name="Labutti K."/>
            <person name="Salamov A."/>
            <person name="Andreopoulos B."/>
            <person name="Baker S."/>
            <person name="Barry K."/>
            <person name="Bills G."/>
            <person name="Bluhm B."/>
            <person name="Cannon C."/>
            <person name="Castanera R."/>
            <person name="Culley D."/>
            <person name="Daum C."/>
            <person name="Ezra D."/>
            <person name="Gonzalez J."/>
            <person name="Henrissat B."/>
            <person name="Kuo A."/>
            <person name="Liang C."/>
            <person name="Lipzen A."/>
            <person name="Lutzoni F."/>
            <person name="Magnuson J."/>
            <person name="Mondo S."/>
            <person name="Nolan M."/>
            <person name="Ohm R."/>
            <person name="Pangilinan J."/>
            <person name="Park H.-J."/>
            <person name="Ramirez L."/>
            <person name="Alfaro M."/>
            <person name="Sun H."/>
            <person name="Tritt A."/>
            <person name="Yoshinaga Y."/>
            <person name="Zwiers L.-H."/>
            <person name="Turgeon B."/>
            <person name="Goodwin S."/>
            <person name="Spatafora J."/>
            <person name="Crous P."/>
            <person name="Grigoriev I."/>
        </authorList>
    </citation>
    <scope>NUCLEOTIDE SEQUENCE</scope>
    <source>
        <strain evidence="1">CBS 207.26</strain>
    </source>
</reference>
<organism evidence="1 2">
    <name type="scientific">Zopfia rhizophila CBS 207.26</name>
    <dbReference type="NCBI Taxonomy" id="1314779"/>
    <lineage>
        <taxon>Eukaryota</taxon>
        <taxon>Fungi</taxon>
        <taxon>Dikarya</taxon>
        <taxon>Ascomycota</taxon>
        <taxon>Pezizomycotina</taxon>
        <taxon>Dothideomycetes</taxon>
        <taxon>Dothideomycetes incertae sedis</taxon>
        <taxon>Zopfiaceae</taxon>
        <taxon>Zopfia</taxon>
    </lineage>
</organism>
<proteinExistence type="predicted"/>
<dbReference type="OrthoDB" id="4227485at2759"/>
<evidence type="ECO:0000313" key="2">
    <source>
        <dbReference type="Proteomes" id="UP000800200"/>
    </source>
</evidence>
<evidence type="ECO:0000313" key="1">
    <source>
        <dbReference type="EMBL" id="KAF2174498.1"/>
    </source>
</evidence>
<keyword evidence="2" id="KW-1185">Reference proteome</keyword>
<dbReference type="InterPro" id="IPR022198">
    <property type="entry name" value="DUF3723"/>
</dbReference>
<dbReference type="AlphaFoldDB" id="A0A6A6D7T1"/>
<dbReference type="Proteomes" id="UP000800200">
    <property type="component" value="Unassembled WGS sequence"/>
</dbReference>
<sequence length="136" mass="15786">MDSAHWFKDLVAIKGCKRGGEKNHISALVCVKQLQEALNEVDLEPDALMKWSNNGYFLALRFSKRDSLQHYSSPKDAPPGEVFRMIRMCQIHQRPDEEQWWWRGISNTITKDVKQLLSKKVIMKEVDCMFQGSGYP</sequence>
<gene>
    <name evidence="1" type="ORF">K469DRAFT_688356</name>
</gene>
<accession>A0A6A6D7T1</accession>